<protein>
    <submittedName>
        <fullName evidence="3">DUF262 domain-containing protein</fullName>
    </submittedName>
</protein>
<dbReference type="EMBL" id="JAVKQK010000003">
    <property type="protein sequence ID" value="MDU9789529.1"/>
    <property type="molecule type" value="Genomic_DNA"/>
</dbReference>
<dbReference type="InterPro" id="IPR011089">
    <property type="entry name" value="GmrSD_C"/>
</dbReference>
<dbReference type="RefSeq" id="WP_316469563.1">
    <property type="nucleotide sequence ID" value="NZ_JAVKQK010000003.1"/>
</dbReference>
<reference evidence="3" key="1">
    <citation type="submission" date="2023-08" db="EMBL/GenBank/DDBJ databases">
        <title>First insite into the whole-genome sequence variations in clarithromycin resistant Helicobacter pylori clinical isolates in Russia.</title>
        <authorList>
            <person name="Starkova D.A."/>
            <person name="Svarval A.V."/>
            <person name="Polev D.E."/>
            <person name="Saitova A.T."/>
            <person name="Gladyshev N.S."/>
            <person name="Egorova S.A."/>
        </authorList>
    </citation>
    <scope>NUCLEOTIDE SEQUENCE</scope>
    <source>
        <strain evidence="3">HP96</strain>
    </source>
</reference>
<dbReference type="Pfam" id="PF03235">
    <property type="entry name" value="GmrSD_N"/>
    <property type="match status" value="1"/>
</dbReference>
<name>A0AAW8XGM8_HELPX</name>
<dbReference type="PANTHER" id="PTHR35149">
    <property type="entry name" value="SLL5132 PROTEIN"/>
    <property type="match status" value="1"/>
</dbReference>
<comment type="caution">
    <text evidence="3">The sequence shown here is derived from an EMBL/GenBank/DDBJ whole genome shotgun (WGS) entry which is preliminary data.</text>
</comment>
<proteinExistence type="predicted"/>
<evidence type="ECO:0000259" key="1">
    <source>
        <dbReference type="Pfam" id="PF03235"/>
    </source>
</evidence>
<dbReference type="InterPro" id="IPR004919">
    <property type="entry name" value="GmrSD_N"/>
</dbReference>
<dbReference type="PANTHER" id="PTHR35149:SF2">
    <property type="entry name" value="DUF262 DOMAIN-CONTAINING PROTEIN"/>
    <property type="match status" value="1"/>
</dbReference>
<dbReference type="Proteomes" id="UP001262343">
    <property type="component" value="Unassembled WGS sequence"/>
</dbReference>
<sequence>MAKIDSNDLNLRDILKDELYYQIPIYQRPYQWTEENCEKLLDDLFFNYEDDRESDYFCGSLVLIAISEDSKAKTYDVVDGQQRLSTFILLAKVLATLYSDLDSKNQEFLQASWSDRHENKKKKKKKRLDFELVVSSAKKDFQDTLDFFDDLDASKGKDSKSNDPSKGKNSYLKNAICLKNYLEKKEIENINDFIEWLYSNVVFITIACPDADKALRIFNVLNARGLALNATDIFKGELLKELTEEKEQEWLATRWEDLRQKCLDNGFTMEIFFSQYLVYLEPKTSKEKMEKRLVTWFKNLNKTPLEYLDGVEDFYNAYVEVLEMPDRYAHLPSYKEDNYWRAILCASLLHCYSQSEIETLKKLLVKFYYQHWVARTKQSQIEQTCCNIINALKEKQSVENIASIVKEYFKDKNITQRFKENLQDSNLYTKFYFTGKSPKKNSWLKPILILVEYFMSDDPRPKRIEKNDFHVEHILPQNPDLSSQWAKDFSEEERELYTHSLANLTLLGGNKNSQASNKDFKEKKEIYMGNAVKLGKDKRGREETFKVMTCYKMTIDIAHHYTEWTPKSLEKRKEELIKIIESVLTL</sequence>
<evidence type="ECO:0000313" key="3">
    <source>
        <dbReference type="EMBL" id="MDU9789529.1"/>
    </source>
</evidence>
<feature type="domain" description="GmrSD restriction endonucleases C-terminal" evidence="2">
    <location>
        <begin position="424"/>
        <end position="579"/>
    </location>
</feature>
<dbReference type="AlphaFoldDB" id="A0AAW8XGM8"/>
<evidence type="ECO:0000259" key="2">
    <source>
        <dbReference type="Pfam" id="PF07510"/>
    </source>
</evidence>
<dbReference type="Pfam" id="PF07510">
    <property type="entry name" value="GmrSD_C"/>
    <property type="match status" value="1"/>
</dbReference>
<organism evidence="3 4">
    <name type="scientific">Helicobacter pylori</name>
    <name type="common">Campylobacter pylori</name>
    <dbReference type="NCBI Taxonomy" id="210"/>
    <lineage>
        <taxon>Bacteria</taxon>
        <taxon>Pseudomonadati</taxon>
        <taxon>Campylobacterota</taxon>
        <taxon>Epsilonproteobacteria</taxon>
        <taxon>Campylobacterales</taxon>
        <taxon>Helicobacteraceae</taxon>
        <taxon>Helicobacter</taxon>
    </lineage>
</organism>
<accession>A0AAW8XGM8</accession>
<feature type="domain" description="GmrSD restriction endonucleases N-terminal" evidence="1">
    <location>
        <begin position="12"/>
        <end position="238"/>
    </location>
</feature>
<gene>
    <name evidence="3" type="ORF">RGC53_01560</name>
</gene>
<evidence type="ECO:0000313" key="4">
    <source>
        <dbReference type="Proteomes" id="UP001262343"/>
    </source>
</evidence>